<proteinExistence type="inferred from homology"/>
<dbReference type="CDD" id="cd00955">
    <property type="entry name" value="Transaldolase_like"/>
    <property type="match status" value="1"/>
</dbReference>
<feature type="region of interest" description="Disordered" evidence="10">
    <location>
        <begin position="1"/>
        <end position="31"/>
    </location>
</feature>
<dbReference type="GO" id="GO:0005975">
    <property type="term" value="P:carbohydrate metabolic process"/>
    <property type="evidence" value="ECO:0007669"/>
    <property type="project" value="InterPro"/>
</dbReference>
<evidence type="ECO:0000256" key="10">
    <source>
        <dbReference type="SAM" id="MobiDB-lite"/>
    </source>
</evidence>
<dbReference type="InterPro" id="IPR004732">
    <property type="entry name" value="Transaldolase_2"/>
</dbReference>
<dbReference type="Pfam" id="PF00923">
    <property type="entry name" value="TAL_FSA"/>
    <property type="match status" value="1"/>
</dbReference>
<dbReference type="InterPro" id="IPR018225">
    <property type="entry name" value="Transaldolase_AS"/>
</dbReference>
<dbReference type="HAMAP" id="MF_00493">
    <property type="entry name" value="Transaldolase_2"/>
    <property type="match status" value="1"/>
</dbReference>
<reference evidence="11" key="1">
    <citation type="submission" date="2022-04" db="EMBL/GenBank/DDBJ databases">
        <title>Carnegiea gigantea Genome sequencing and assembly v2.</title>
        <authorList>
            <person name="Copetti D."/>
            <person name="Sanderson M.J."/>
            <person name="Burquez A."/>
            <person name="Wojciechowski M.F."/>
        </authorList>
    </citation>
    <scope>NUCLEOTIDE SEQUENCE</scope>
    <source>
        <strain evidence="11">SGP5-SGP5p</strain>
        <tissue evidence="11">Aerial part</tissue>
    </source>
</reference>
<comment type="similarity">
    <text evidence="4">Belongs to the transaldolase family. Type 2 subfamily.</text>
</comment>
<evidence type="ECO:0000256" key="7">
    <source>
        <dbReference type="ARBA" id="ARBA00023126"/>
    </source>
</evidence>
<dbReference type="FunFam" id="3.20.20.70:FF:000174">
    <property type="entry name" value="Transaldolase type"/>
    <property type="match status" value="1"/>
</dbReference>
<dbReference type="GO" id="GO:0004801">
    <property type="term" value="F:transaldolase activity"/>
    <property type="evidence" value="ECO:0007669"/>
    <property type="project" value="UniProtKB-EC"/>
</dbReference>
<dbReference type="NCBIfam" id="TIGR00876">
    <property type="entry name" value="tal_mycobact"/>
    <property type="match status" value="1"/>
</dbReference>
<evidence type="ECO:0008006" key="13">
    <source>
        <dbReference type="Google" id="ProtNLM"/>
    </source>
</evidence>
<dbReference type="InterPro" id="IPR001585">
    <property type="entry name" value="TAL/FSA"/>
</dbReference>
<dbReference type="Proteomes" id="UP001153076">
    <property type="component" value="Unassembled WGS sequence"/>
</dbReference>
<keyword evidence="5" id="KW-0963">Cytoplasm</keyword>
<evidence type="ECO:0000256" key="2">
    <source>
        <dbReference type="ARBA" id="ARBA00004496"/>
    </source>
</evidence>
<comment type="caution">
    <text evidence="11">The sequence shown here is derived from an EMBL/GenBank/DDBJ whole genome shotgun (WGS) entry which is preliminary data.</text>
</comment>
<evidence type="ECO:0000256" key="3">
    <source>
        <dbReference type="ARBA" id="ARBA00004959"/>
    </source>
</evidence>
<evidence type="ECO:0000256" key="9">
    <source>
        <dbReference type="ARBA" id="ARBA00048810"/>
    </source>
</evidence>
<dbReference type="InterPro" id="IPR013785">
    <property type="entry name" value="Aldolase_TIM"/>
</dbReference>
<evidence type="ECO:0000313" key="11">
    <source>
        <dbReference type="EMBL" id="KAJ8436307.1"/>
    </source>
</evidence>
<keyword evidence="6" id="KW-0808">Transferase</keyword>
<evidence type="ECO:0000256" key="6">
    <source>
        <dbReference type="ARBA" id="ARBA00022679"/>
    </source>
</evidence>
<evidence type="ECO:0000256" key="4">
    <source>
        <dbReference type="ARBA" id="ARBA00008426"/>
    </source>
</evidence>
<dbReference type="GO" id="GO:0005737">
    <property type="term" value="C:cytoplasm"/>
    <property type="evidence" value="ECO:0007669"/>
    <property type="project" value="UniProtKB-SubCell"/>
</dbReference>
<evidence type="ECO:0000256" key="8">
    <source>
        <dbReference type="ARBA" id="ARBA00023270"/>
    </source>
</evidence>
<accession>A0A9Q1K4N6</accession>
<sequence length="400" mass="43857">MNRRIKNEAGESIIPKQRNPSVKCAQSGGNGSAVKRTTLHELYEKEGQSPWYDNLCRPVTDLIPLIEKGVRGVTSNPAIFQKAISSSDAYNDQFRELIKSGKDIESAYWELVIKDIQDACKLFEPIYDETDAADGYVSVEVSPRLADDTQGTVEAAKWLHKLVNRPNVYIKIPATAPCIPSIRDTIASGISVNVTLIFSLSRYEAVMDAYLEGLEASGLSDLSRVTSVASFFVSRVDTLIDKMLEKIGTPEALDLRGKAAVAQATLAYQLYQKKFSGPRWEALVKKGAKKQRLLWASTSVKNPAYPDTLYVDPLIGPDTVSTMPDQALLAFIDHGTVSRTIDANVSEAEGVYSALEKLGIDWNQVGDQLEAEGVESFKKSFDSLLSTLNAKANSLKLVSP</sequence>
<dbReference type="PIRSF" id="PIRSF036915">
    <property type="entry name" value="Trnald_Bac_Plnt"/>
    <property type="match status" value="1"/>
</dbReference>
<keyword evidence="8" id="KW-0704">Schiff base</keyword>
<organism evidence="11 12">
    <name type="scientific">Carnegiea gigantea</name>
    <dbReference type="NCBI Taxonomy" id="171969"/>
    <lineage>
        <taxon>Eukaryota</taxon>
        <taxon>Viridiplantae</taxon>
        <taxon>Streptophyta</taxon>
        <taxon>Embryophyta</taxon>
        <taxon>Tracheophyta</taxon>
        <taxon>Spermatophyta</taxon>
        <taxon>Magnoliopsida</taxon>
        <taxon>eudicotyledons</taxon>
        <taxon>Gunneridae</taxon>
        <taxon>Pentapetalae</taxon>
        <taxon>Caryophyllales</taxon>
        <taxon>Cactineae</taxon>
        <taxon>Cactaceae</taxon>
        <taxon>Cactoideae</taxon>
        <taxon>Echinocereeae</taxon>
        <taxon>Carnegiea</taxon>
    </lineage>
</organism>
<dbReference type="GO" id="GO:0006098">
    <property type="term" value="P:pentose-phosphate shunt"/>
    <property type="evidence" value="ECO:0007669"/>
    <property type="project" value="UniProtKB-KW"/>
</dbReference>
<comment type="function">
    <text evidence="1">Transaldolase is important for the balance of metabolites in the pentose-phosphate pathway.</text>
</comment>
<dbReference type="OrthoDB" id="2015515at2759"/>
<dbReference type="PROSITE" id="PS01054">
    <property type="entry name" value="TRANSALDOLASE_1"/>
    <property type="match status" value="1"/>
</dbReference>
<protein>
    <recommendedName>
        <fullName evidence="13">Transaldolase</fullName>
    </recommendedName>
</protein>
<dbReference type="EMBL" id="JAKOGI010000350">
    <property type="protein sequence ID" value="KAJ8436307.1"/>
    <property type="molecule type" value="Genomic_DNA"/>
</dbReference>
<dbReference type="AlphaFoldDB" id="A0A9Q1K4N6"/>
<dbReference type="PANTHER" id="PTHR10683">
    <property type="entry name" value="TRANSALDOLASE"/>
    <property type="match status" value="1"/>
</dbReference>
<comment type="subcellular location">
    <subcellularLocation>
        <location evidence="2">Cytoplasm</location>
    </subcellularLocation>
</comment>
<comment type="catalytic activity">
    <reaction evidence="9">
        <text>D-sedoheptulose 7-phosphate + D-glyceraldehyde 3-phosphate = D-erythrose 4-phosphate + beta-D-fructose 6-phosphate</text>
        <dbReference type="Rhea" id="RHEA:17053"/>
        <dbReference type="ChEBI" id="CHEBI:16897"/>
        <dbReference type="ChEBI" id="CHEBI:57483"/>
        <dbReference type="ChEBI" id="CHEBI:57634"/>
        <dbReference type="ChEBI" id="CHEBI:59776"/>
        <dbReference type="EC" id="2.2.1.2"/>
    </reaction>
</comment>
<evidence type="ECO:0000256" key="5">
    <source>
        <dbReference type="ARBA" id="ARBA00022490"/>
    </source>
</evidence>
<dbReference type="NCBIfam" id="NF002881">
    <property type="entry name" value="PRK03343.1"/>
    <property type="match status" value="1"/>
</dbReference>
<dbReference type="SUPFAM" id="SSF51569">
    <property type="entry name" value="Aldolase"/>
    <property type="match status" value="1"/>
</dbReference>
<evidence type="ECO:0000313" key="12">
    <source>
        <dbReference type="Proteomes" id="UP001153076"/>
    </source>
</evidence>
<evidence type="ECO:0000256" key="1">
    <source>
        <dbReference type="ARBA" id="ARBA00003518"/>
    </source>
</evidence>
<dbReference type="Gene3D" id="3.20.20.70">
    <property type="entry name" value="Aldolase class I"/>
    <property type="match status" value="1"/>
</dbReference>
<keyword evidence="7" id="KW-0570">Pentose shunt</keyword>
<comment type="pathway">
    <text evidence="3">Carbohydrate degradation; pentose phosphate pathway.</text>
</comment>
<name>A0A9Q1K4N6_9CARY</name>
<dbReference type="PANTHER" id="PTHR10683:SF31">
    <property type="entry name" value="TRANSALDOLASE"/>
    <property type="match status" value="1"/>
</dbReference>
<keyword evidence="12" id="KW-1185">Reference proteome</keyword>
<gene>
    <name evidence="11" type="ORF">Cgig2_005231</name>
</gene>